<dbReference type="Gene3D" id="3.30.2020.30">
    <property type="match status" value="1"/>
</dbReference>
<dbReference type="HOGENOM" id="CLU_021859_2_0_1"/>
<protein>
    <recommendedName>
        <fullName evidence="5">trimethyllysine dioxygenase</fullName>
        <ecNumber evidence="5">1.14.11.8</ecNumber>
    </recommendedName>
    <alternativeName>
        <fullName evidence="12">Epsilon-trimethyllysine 2-oxoglutarate dioxygenase</fullName>
    </alternativeName>
    <alternativeName>
        <fullName evidence="11">TML hydroxylase</fullName>
    </alternativeName>
    <alternativeName>
        <fullName evidence="13">TML-alpha-ketoglutarate dioxygenase</fullName>
    </alternativeName>
</protein>
<comment type="pathway">
    <text evidence="3">Amine and polyamine biosynthesis; carnitine biosynthesis.</text>
</comment>
<evidence type="ECO:0000256" key="13">
    <source>
        <dbReference type="ARBA" id="ARBA00032283"/>
    </source>
</evidence>
<name>F0WYT6_9STRA</name>
<reference evidence="18" key="2">
    <citation type="submission" date="2011-02" db="EMBL/GenBank/DDBJ databases">
        <authorList>
            <person name="MacLean D."/>
        </authorList>
    </citation>
    <scope>NUCLEOTIDE SEQUENCE</scope>
</reference>
<evidence type="ECO:0000256" key="8">
    <source>
        <dbReference type="ARBA" id="ARBA00022964"/>
    </source>
</evidence>
<evidence type="ECO:0000256" key="10">
    <source>
        <dbReference type="ARBA" id="ARBA00023004"/>
    </source>
</evidence>
<dbReference type="InterPro" id="IPR050411">
    <property type="entry name" value="AlphaKG_dependent_hydroxylases"/>
</dbReference>
<dbReference type="EMBL" id="FR824441">
    <property type="protein sequence ID" value="CCA26645.1"/>
    <property type="molecule type" value="Genomic_DNA"/>
</dbReference>
<feature type="domain" description="TauD/TfdA-like" evidence="16">
    <location>
        <begin position="174"/>
        <end position="398"/>
    </location>
</feature>
<accession>F0WYT6</accession>
<dbReference type="FunFam" id="3.30.2020.30:FF:000002">
    <property type="entry name" value="Putative gamma-butyrobetaine dioxygenase"/>
    <property type="match status" value="1"/>
</dbReference>
<keyword evidence="8" id="KW-0223">Dioxygenase</keyword>
<comment type="similarity">
    <text evidence="4">Belongs to the gamma-BBH/TMLD family.</text>
</comment>
<dbReference type="GO" id="GO:0050353">
    <property type="term" value="F:trimethyllysine dioxygenase activity"/>
    <property type="evidence" value="ECO:0007669"/>
    <property type="project" value="UniProtKB-EC"/>
</dbReference>
<reference evidence="18" key="1">
    <citation type="journal article" date="2011" name="PLoS Biol.">
        <title>Gene gain and loss during evolution of obligate parasitism in the white rust pathogen of Arabidopsis thaliana.</title>
        <authorList>
            <person name="Kemen E."/>
            <person name="Gardiner A."/>
            <person name="Schultz-Larsen T."/>
            <person name="Kemen A.C."/>
            <person name="Balmuth A.L."/>
            <person name="Robert-Seilaniantz A."/>
            <person name="Bailey K."/>
            <person name="Holub E."/>
            <person name="Studholme D.J."/>
            <person name="Maclean D."/>
            <person name="Jones J.D."/>
        </authorList>
    </citation>
    <scope>NUCLEOTIDE SEQUENCE</scope>
</reference>
<dbReference type="InterPro" id="IPR003819">
    <property type="entry name" value="TauD/TfdA-like"/>
</dbReference>
<dbReference type="EC" id="1.14.11.8" evidence="5"/>
<dbReference type="PANTHER" id="PTHR10696">
    <property type="entry name" value="GAMMA-BUTYROBETAINE HYDROXYLASE-RELATED"/>
    <property type="match status" value="1"/>
</dbReference>
<evidence type="ECO:0000256" key="1">
    <source>
        <dbReference type="ARBA" id="ARBA00001954"/>
    </source>
</evidence>
<dbReference type="GO" id="GO:0046872">
    <property type="term" value="F:metal ion binding"/>
    <property type="evidence" value="ECO:0007669"/>
    <property type="project" value="UniProtKB-KW"/>
</dbReference>
<proteinExistence type="inferred from homology"/>
<dbReference type="PANTHER" id="PTHR10696:SF51">
    <property type="entry name" value="TRIMETHYLLYSINE DIOXYGENASE, MITOCHONDRIAL"/>
    <property type="match status" value="1"/>
</dbReference>
<evidence type="ECO:0000256" key="11">
    <source>
        <dbReference type="ARBA" id="ARBA00030363"/>
    </source>
</evidence>
<keyword evidence="10" id="KW-0408">Iron</keyword>
<dbReference type="Pfam" id="PF06155">
    <property type="entry name" value="GBBH-like_N"/>
    <property type="match status" value="1"/>
</dbReference>
<sequence length="414" mass="47831">MVFIKSVLRHTFSTRARNRFAVGCRWVSHAQPASIHLKNVFHSAQSDAIEVEWIDGLRALFLKKWLRENCTCANCLHVETKQRFIETASICDDSPMTICSIKKDDPSVLQIKWQDRVDHAVCTQSQFQASWLRQHAANVISGAKVDDKSDKCLWDHTFQIPTHSFSTSMCDIKPVMMDLYRYGLVMITDTPCSMDETERFARKIGSVMETIYGTMWTTRPETKEQEYNDTASTNKALLHHTDGSYMRDPPGLQIFNCIAQASRGGESLYVDAFHVASVLKALDPQAFDFLSNVPIRFHYLDEKWHQEAVRPIVQVDYTGKMEAFRFNDYDRAPQTHLSLAQLREFYRHHRTLLSLLRAPFFEKVIRLSVGNMVLVDNHRVLHARKAFTEGERAMIGCYIERNLYESRLRLLGIL</sequence>
<evidence type="ECO:0000256" key="5">
    <source>
        <dbReference type="ARBA" id="ARBA00012267"/>
    </source>
</evidence>
<comment type="cofactor">
    <cofactor evidence="2">
        <name>L-ascorbate</name>
        <dbReference type="ChEBI" id="CHEBI:38290"/>
    </cofactor>
</comment>
<comment type="cofactor">
    <cofactor evidence="1">
        <name>Fe(2+)</name>
        <dbReference type="ChEBI" id="CHEBI:29033"/>
    </cofactor>
</comment>
<dbReference type="InterPro" id="IPR042098">
    <property type="entry name" value="TauD-like_sf"/>
</dbReference>
<evidence type="ECO:0000256" key="15">
    <source>
        <dbReference type="ARBA" id="ARBA00049334"/>
    </source>
</evidence>
<dbReference type="InterPro" id="IPR010376">
    <property type="entry name" value="GBBH-like_N"/>
</dbReference>
<evidence type="ECO:0000259" key="16">
    <source>
        <dbReference type="Pfam" id="PF02668"/>
    </source>
</evidence>
<evidence type="ECO:0000256" key="14">
    <source>
        <dbReference type="ARBA" id="ARBA00046008"/>
    </source>
</evidence>
<dbReference type="GO" id="GO:0045329">
    <property type="term" value="P:carnitine biosynthetic process"/>
    <property type="evidence" value="ECO:0007669"/>
    <property type="project" value="UniProtKB-KW"/>
</dbReference>
<comment type="function">
    <text evidence="14">Converts trimethyllysine (TML) into hydroxytrimethyllysine (HTML).</text>
</comment>
<keyword evidence="6" id="KW-0479">Metal-binding</keyword>
<feature type="domain" description="Gamma-butyrobetaine hydroxylase-like N-terminal" evidence="17">
    <location>
        <begin position="44"/>
        <end position="131"/>
    </location>
</feature>
<evidence type="ECO:0000256" key="4">
    <source>
        <dbReference type="ARBA" id="ARBA00008654"/>
    </source>
</evidence>
<keyword evidence="9" id="KW-0560">Oxidoreductase</keyword>
<evidence type="ECO:0000256" key="2">
    <source>
        <dbReference type="ARBA" id="ARBA00001961"/>
    </source>
</evidence>
<keyword evidence="7" id="KW-0124">Carnitine biosynthesis</keyword>
<comment type="catalytic activity">
    <reaction evidence="15">
        <text>N(6),N(6),N(6)-trimethyl-L-lysine + 2-oxoglutarate + O2 = (3S)-3-hydroxy-N(6),N(6),N(6)-trimethyl-L-lysine + succinate + CO2</text>
        <dbReference type="Rhea" id="RHEA:14181"/>
        <dbReference type="ChEBI" id="CHEBI:15379"/>
        <dbReference type="ChEBI" id="CHEBI:16526"/>
        <dbReference type="ChEBI" id="CHEBI:16810"/>
        <dbReference type="ChEBI" id="CHEBI:30031"/>
        <dbReference type="ChEBI" id="CHEBI:58100"/>
        <dbReference type="ChEBI" id="CHEBI:141499"/>
        <dbReference type="EC" id="1.14.11.8"/>
    </reaction>
</comment>
<dbReference type="InterPro" id="IPR038492">
    <property type="entry name" value="GBBH-like_N_sf"/>
</dbReference>
<evidence type="ECO:0000256" key="9">
    <source>
        <dbReference type="ARBA" id="ARBA00023002"/>
    </source>
</evidence>
<dbReference type="Pfam" id="PF02668">
    <property type="entry name" value="TauD"/>
    <property type="match status" value="1"/>
</dbReference>
<evidence type="ECO:0000256" key="6">
    <source>
        <dbReference type="ARBA" id="ARBA00022723"/>
    </source>
</evidence>
<evidence type="ECO:0000256" key="3">
    <source>
        <dbReference type="ARBA" id="ARBA00005022"/>
    </source>
</evidence>
<dbReference type="GO" id="GO:0005739">
    <property type="term" value="C:mitochondrion"/>
    <property type="evidence" value="ECO:0007669"/>
    <property type="project" value="TreeGrafter"/>
</dbReference>
<organism evidence="18">
    <name type="scientific">Albugo laibachii Nc14</name>
    <dbReference type="NCBI Taxonomy" id="890382"/>
    <lineage>
        <taxon>Eukaryota</taxon>
        <taxon>Sar</taxon>
        <taxon>Stramenopiles</taxon>
        <taxon>Oomycota</taxon>
        <taxon>Peronosporomycetes</taxon>
        <taxon>Albuginales</taxon>
        <taxon>Albuginaceae</taxon>
        <taxon>Albugo</taxon>
    </lineage>
</organism>
<dbReference type="Gene3D" id="3.60.130.10">
    <property type="entry name" value="Clavaminate synthase-like"/>
    <property type="match status" value="1"/>
</dbReference>
<evidence type="ECO:0000313" key="18">
    <source>
        <dbReference type="EMBL" id="CCA26645.1"/>
    </source>
</evidence>
<gene>
    <name evidence="18" type="ORF">ALNC14_127890</name>
</gene>
<dbReference type="SUPFAM" id="SSF51197">
    <property type="entry name" value="Clavaminate synthase-like"/>
    <property type="match status" value="1"/>
</dbReference>
<dbReference type="AlphaFoldDB" id="F0WYT6"/>
<evidence type="ECO:0000256" key="7">
    <source>
        <dbReference type="ARBA" id="ARBA00022873"/>
    </source>
</evidence>
<evidence type="ECO:0000259" key="17">
    <source>
        <dbReference type="Pfam" id="PF06155"/>
    </source>
</evidence>
<evidence type="ECO:0000256" key="12">
    <source>
        <dbReference type="ARBA" id="ARBA00031778"/>
    </source>
</evidence>